<comment type="cofactor">
    <cofactor evidence="1">
        <name>Zn(2+)</name>
        <dbReference type="ChEBI" id="CHEBI:29105"/>
    </cofactor>
</comment>
<evidence type="ECO:0000256" key="8">
    <source>
        <dbReference type="RuleBase" id="RU004447"/>
    </source>
</evidence>
<dbReference type="GO" id="GO:0046872">
    <property type="term" value="F:metal ion binding"/>
    <property type="evidence" value="ECO:0007669"/>
    <property type="project" value="UniProtKB-KW"/>
</dbReference>
<evidence type="ECO:0000313" key="12">
    <source>
        <dbReference type="Proteomes" id="UP000609064"/>
    </source>
</evidence>
<proteinExistence type="inferred from homology"/>
<keyword evidence="7" id="KW-0482">Metalloprotease</keyword>
<comment type="caution">
    <text evidence="11">The sequence shown here is derived from an EMBL/GenBank/DDBJ whole genome shotgun (WGS) entry which is preliminary data.</text>
</comment>
<dbReference type="GO" id="GO:0006508">
    <property type="term" value="P:proteolysis"/>
    <property type="evidence" value="ECO:0007669"/>
    <property type="project" value="UniProtKB-KW"/>
</dbReference>
<comment type="similarity">
    <text evidence="2 8">Belongs to the peptidase M16 family.</text>
</comment>
<evidence type="ECO:0000256" key="5">
    <source>
        <dbReference type="ARBA" id="ARBA00022801"/>
    </source>
</evidence>
<dbReference type="EMBL" id="BMKK01000011">
    <property type="protein sequence ID" value="GGD74435.1"/>
    <property type="molecule type" value="Genomic_DNA"/>
</dbReference>
<dbReference type="InterPro" id="IPR011765">
    <property type="entry name" value="Pept_M16_N"/>
</dbReference>
<keyword evidence="4" id="KW-0479">Metal-binding</keyword>
<feature type="domain" description="Peptidase M16 N-terminal" evidence="9">
    <location>
        <begin position="149"/>
        <end position="247"/>
    </location>
</feature>
<dbReference type="AlphaFoldDB" id="A0A916Z345"/>
<organism evidence="11 12">
    <name type="scientific">Emticicia aquatilis</name>
    <dbReference type="NCBI Taxonomy" id="1537369"/>
    <lineage>
        <taxon>Bacteria</taxon>
        <taxon>Pseudomonadati</taxon>
        <taxon>Bacteroidota</taxon>
        <taxon>Cytophagia</taxon>
        <taxon>Cytophagales</taxon>
        <taxon>Leadbetterellaceae</taxon>
        <taxon>Emticicia</taxon>
    </lineage>
</organism>
<evidence type="ECO:0000259" key="10">
    <source>
        <dbReference type="Pfam" id="PF05193"/>
    </source>
</evidence>
<dbReference type="PANTHER" id="PTHR43690">
    <property type="entry name" value="NARDILYSIN"/>
    <property type="match status" value="1"/>
</dbReference>
<dbReference type="InterPro" id="IPR011249">
    <property type="entry name" value="Metalloenz_LuxS/M16"/>
</dbReference>
<dbReference type="RefSeq" id="WP_188769309.1">
    <property type="nucleotide sequence ID" value="NZ_BMKK01000011.1"/>
</dbReference>
<dbReference type="InterPro" id="IPR050626">
    <property type="entry name" value="Peptidase_M16"/>
</dbReference>
<evidence type="ECO:0000256" key="6">
    <source>
        <dbReference type="ARBA" id="ARBA00022833"/>
    </source>
</evidence>
<sequence length="974" mass="112507">MKNLYTFLIIVGFVSLGFSQQKYEWKSKKAAGYTYTYVTNDPTQTRFYQLKNGLRVILSPNDQQPRINCFIAVKAGANQDPKNHTGLAHYLEHLLFKGTDKFGTSNWQQEKPILDSITVLYEMYAQAESLSERKEIYKEIDKLSGRAAKYAISNEYDKAMATIGGKGTNAFTSYEQTVYVDNIPSNALPNYLTIQVERFRNPIFRMFHTELETVYEEKNRALDNDSRKLEETMLRDIFKNHNYGQQTVLGSVEHLKNPSLTAIQQFYDTYYVPNNMAIILVGDLNPDDAIRQIAEYFGSWKPKNVAPLSFPKEEILTDTLKDEVWGPTPESIRIAFRLPGLSDFRSTITATLADELMSNNTTGLIDLNLIKQQQILSGSSAVRKMKDYSVFVMNGTPKDGQSLDQVKDLLLGQISLLKEGKFSENDMIAVTNNFRRRSLESQKDNSSRSYNLLESFIISDGKNWNQTLSIPDEMRKLTKADIMKFINETYTYPLVVYKKKGKDNNIQKIEKPNITPLAIDRNKQSDFIKSFNRMALPEMQPQWIDYSKDLQIDFVNNSKMYYVPNKKNELFSVVYRLDYGKLHDKKLAIAIEYLKLLSTKKYTSEEISKGMYQMASNYNFYVENRSLMMEVDGLQENMAKSLDYFHELMFECVPNESILHSLKQRILKRREEAKLNKTNIMKALTSYATYGPQNPNNYLLSNQEIIDLKAEDLTDLIHRLLRMPKEIIYYGPTPLIKIKEKLKLHIPRQTIISTPPIAKFHKIHNETNKLYFVDYEMIQAEIQWIKNTTTFDSTLTPIISLYNNYMGGNMASVVFQTIREAKALAYTTYANYQRPETQNEPYTLTAYIGTQADKLPEAIVSMNEILTTLPESQQSFENSVKSLKNLLESDRVLPENIPFNYFQARDLGLSLDQRPNTYNSLANLNFDELKKFHNTITQGHFTYCLLASEKKVSLDDLKKYGEIIKVSKEEIFGY</sequence>
<dbReference type="Pfam" id="PF05193">
    <property type="entry name" value="Peptidase_M16_C"/>
    <property type="match status" value="2"/>
</dbReference>
<accession>A0A916Z345</accession>
<dbReference type="InterPro" id="IPR007863">
    <property type="entry name" value="Peptidase_M16_C"/>
</dbReference>
<dbReference type="GO" id="GO:0004222">
    <property type="term" value="F:metalloendopeptidase activity"/>
    <property type="evidence" value="ECO:0007669"/>
    <property type="project" value="InterPro"/>
</dbReference>
<evidence type="ECO:0000256" key="7">
    <source>
        <dbReference type="ARBA" id="ARBA00023049"/>
    </source>
</evidence>
<evidence type="ECO:0000256" key="4">
    <source>
        <dbReference type="ARBA" id="ARBA00022723"/>
    </source>
</evidence>
<dbReference type="Proteomes" id="UP000609064">
    <property type="component" value="Unassembled WGS sequence"/>
</dbReference>
<dbReference type="Gene3D" id="3.30.830.10">
    <property type="entry name" value="Metalloenzyme, LuxS/M16 peptidase-like"/>
    <property type="match status" value="4"/>
</dbReference>
<evidence type="ECO:0000256" key="2">
    <source>
        <dbReference type="ARBA" id="ARBA00007261"/>
    </source>
</evidence>
<evidence type="ECO:0000256" key="1">
    <source>
        <dbReference type="ARBA" id="ARBA00001947"/>
    </source>
</evidence>
<keyword evidence="12" id="KW-1185">Reference proteome</keyword>
<dbReference type="PANTHER" id="PTHR43690:SF17">
    <property type="entry name" value="PROTEIN YHJJ"/>
    <property type="match status" value="1"/>
</dbReference>
<dbReference type="Pfam" id="PF00675">
    <property type="entry name" value="Peptidase_M16"/>
    <property type="match status" value="2"/>
</dbReference>
<dbReference type="SUPFAM" id="SSF63411">
    <property type="entry name" value="LuxS/MPP-like metallohydrolase"/>
    <property type="match status" value="4"/>
</dbReference>
<feature type="domain" description="Peptidase M16 C-terminal" evidence="10">
    <location>
        <begin position="260"/>
        <end position="427"/>
    </location>
</feature>
<reference evidence="11" key="1">
    <citation type="journal article" date="2014" name="Int. J. Syst. Evol. Microbiol.">
        <title>Complete genome sequence of Corynebacterium casei LMG S-19264T (=DSM 44701T), isolated from a smear-ripened cheese.</title>
        <authorList>
            <consortium name="US DOE Joint Genome Institute (JGI-PGF)"/>
            <person name="Walter F."/>
            <person name="Albersmeier A."/>
            <person name="Kalinowski J."/>
            <person name="Ruckert C."/>
        </authorList>
    </citation>
    <scope>NUCLEOTIDE SEQUENCE</scope>
    <source>
        <strain evidence="11">CGMCC 1.15958</strain>
    </source>
</reference>
<protein>
    <submittedName>
        <fullName evidence="11">Peptidase M16</fullName>
    </submittedName>
</protein>
<keyword evidence="6" id="KW-0862">Zinc</keyword>
<keyword evidence="5" id="KW-0378">Hydrolase</keyword>
<gene>
    <name evidence="11" type="ORF">GCM10011514_43110</name>
</gene>
<reference evidence="11" key="2">
    <citation type="submission" date="2020-09" db="EMBL/GenBank/DDBJ databases">
        <authorList>
            <person name="Sun Q."/>
            <person name="Zhou Y."/>
        </authorList>
    </citation>
    <scope>NUCLEOTIDE SEQUENCE</scope>
    <source>
        <strain evidence="11">CGMCC 1.15958</strain>
    </source>
</reference>
<dbReference type="InterPro" id="IPR001431">
    <property type="entry name" value="Pept_M16_Zn_BS"/>
</dbReference>
<name>A0A916Z345_9BACT</name>
<feature type="domain" description="Peptidase M16 N-terminal" evidence="9">
    <location>
        <begin position="57"/>
        <end position="102"/>
    </location>
</feature>
<feature type="domain" description="Peptidase M16 C-terminal" evidence="10">
    <location>
        <begin position="757"/>
        <end position="870"/>
    </location>
</feature>
<keyword evidence="3" id="KW-0645">Protease</keyword>
<evidence type="ECO:0000313" key="11">
    <source>
        <dbReference type="EMBL" id="GGD74435.1"/>
    </source>
</evidence>
<evidence type="ECO:0000259" key="9">
    <source>
        <dbReference type="Pfam" id="PF00675"/>
    </source>
</evidence>
<dbReference type="PROSITE" id="PS00143">
    <property type="entry name" value="INSULINASE"/>
    <property type="match status" value="1"/>
</dbReference>
<evidence type="ECO:0000256" key="3">
    <source>
        <dbReference type="ARBA" id="ARBA00022670"/>
    </source>
</evidence>